<accession>A0A8S4SP78</accession>
<keyword evidence="2" id="KW-1185">Reference proteome</keyword>
<dbReference type="Proteomes" id="UP000838756">
    <property type="component" value="Unassembled WGS sequence"/>
</dbReference>
<proteinExistence type="predicted"/>
<name>A0A8S4SP78_9NEOP</name>
<evidence type="ECO:0000313" key="1">
    <source>
        <dbReference type="EMBL" id="CAH2269111.1"/>
    </source>
</evidence>
<evidence type="ECO:0000313" key="2">
    <source>
        <dbReference type="Proteomes" id="UP000838756"/>
    </source>
</evidence>
<dbReference type="EMBL" id="CAKXAJ010026495">
    <property type="protein sequence ID" value="CAH2269111.1"/>
    <property type="molecule type" value="Genomic_DNA"/>
</dbReference>
<protein>
    <submittedName>
        <fullName evidence="1">Jg17327 protein</fullName>
    </submittedName>
</protein>
<comment type="caution">
    <text evidence="1">The sequence shown here is derived from an EMBL/GenBank/DDBJ whole genome shotgun (WGS) entry which is preliminary data.</text>
</comment>
<gene>
    <name evidence="1" type="primary">jg17327</name>
    <name evidence="1" type="ORF">PAEG_LOCUS27398</name>
</gene>
<organism evidence="1 2">
    <name type="scientific">Pararge aegeria aegeria</name>
    <dbReference type="NCBI Taxonomy" id="348720"/>
    <lineage>
        <taxon>Eukaryota</taxon>
        <taxon>Metazoa</taxon>
        <taxon>Ecdysozoa</taxon>
        <taxon>Arthropoda</taxon>
        <taxon>Hexapoda</taxon>
        <taxon>Insecta</taxon>
        <taxon>Pterygota</taxon>
        <taxon>Neoptera</taxon>
        <taxon>Endopterygota</taxon>
        <taxon>Lepidoptera</taxon>
        <taxon>Glossata</taxon>
        <taxon>Ditrysia</taxon>
        <taxon>Papilionoidea</taxon>
        <taxon>Nymphalidae</taxon>
        <taxon>Satyrinae</taxon>
        <taxon>Satyrini</taxon>
        <taxon>Parargina</taxon>
        <taxon>Pararge</taxon>
    </lineage>
</organism>
<dbReference type="AlphaFoldDB" id="A0A8S4SP78"/>
<sequence>MFSKACEVDQSALAQRGRLRPKPFALWDETSALCETGNLQCSKLQRNAYHVKSMVKLLPIDKWNEATSLLFEKYY</sequence>
<reference evidence="1" key="1">
    <citation type="submission" date="2022-03" db="EMBL/GenBank/DDBJ databases">
        <authorList>
            <person name="Lindestad O."/>
        </authorList>
    </citation>
    <scope>NUCLEOTIDE SEQUENCE</scope>
</reference>